<gene>
    <name evidence="2" type="ORF">VB620_11475</name>
</gene>
<name>A0ABU5UEM8_9CYAN</name>
<organism evidence="2 3">
    <name type="scientific">Nodularia harveyana UHCC-0300</name>
    <dbReference type="NCBI Taxonomy" id="2974287"/>
    <lineage>
        <taxon>Bacteria</taxon>
        <taxon>Bacillati</taxon>
        <taxon>Cyanobacteriota</taxon>
        <taxon>Cyanophyceae</taxon>
        <taxon>Nostocales</taxon>
        <taxon>Nodulariaceae</taxon>
        <taxon>Nodularia</taxon>
    </lineage>
</organism>
<dbReference type="SUPFAM" id="SSF52540">
    <property type="entry name" value="P-loop containing nucleoside triphosphate hydrolases"/>
    <property type="match status" value="1"/>
</dbReference>
<dbReference type="InterPro" id="IPR003959">
    <property type="entry name" value="ATPase_AAA_core"/>
</dbReference>
<evidence type="ECO:0000313" key="3">
    <source>
        <dbReference type="Proteomes" id="UP001302120"/>
    </source>
</evidence>
<dbReference type="PANTHER" id="PTHR43581">
    <property type="entry name" value="ATP/GTP PHOSPHATASE"/>
    <property type="match status" value="1"/>
</dbReference>
<evidence type="ECO:0000259" key="1">
    <source>
        <dbReference type="Pfam" id="PF13304"/>
    </source>
</evidence>
<evidence type="ECO:0000313" key="2">
    <source>
        <dbReference type="EMBL" id="MEA5581959.1"/>
    </source>
</evidence>
<dbReference type="EMBL" id="JAYGHG010000016">
    <property type="protein sequence ID" value="MEA5581959.1"/>
    <property type="molecule type" value="Genomic_DNA"/>
</dbReference>
<keyword evidence="3" id="KW-1185">Reference proteome</keyword>
<dbReference type="InterPro" id="IPR051396">
    <property type="entry name" value="Bact_Antivir_Def_Nuclease"/>
</dbReference>
<protein>
    <submittedName>
        <fullName evidence="2">AAA family ATPase</fullName>
    </submittedName>
</protein>
<dbReference type="PANTHER" id="PTHR43581:SF4">
    <property type="entry name" value="ATP_GTP PHOSPHATASE"/>
    <property type="match status" value="1"/>
</dbReference>
<dbReference type="RefSeq" id="WP_323196281.1">
    <property type="nucleotide sequence ID" value="NZ_JAYGHG010000016.1"/>
</dbReference>
<sequence length="362" mass="41892">MLRSLTLKNFRCFQNLTLEPLERVNLIAGKNNVGKTSLLEAIFMFINPSNPESLFQVNRLRGIPRGGIKFEDIEEIRGFFFNQDIDKVIEIIDLDANNLQRILKIFLLESEEEQIDDLSLLNYHNTSSKVDESLTTEVRPYSSLDWEYQDPNEINPLRISLRADGSKFLGTRYRREKFPLGIYLTTSTSSPIEDAERFSHLERIGRQNEVLETLQLLEPRLRRLSLLVIKREPIINGDIGMRELVPLPLMGEGMRRLLSIVLAIANAKGGTILIDEIENGLHHSVLTDVWRAIADAARRADVQIFATTHSRECIIAAHEAFDNSEKYDFRYHRLERVKDKIQAFTYDKEALETSEEFDWEIR</sequence>
<dbReference type="Gene3D" id="3.40.50.300">
    <property type="entry name" value="P-loop containing nucleotide triphosphate hydrolases"/>
    <property type="match status" value="2"/>
</dbReference>
<dbReference type="Proteomes" id="UP001302120">
    <property type="component" value="Unassembled WGS sequence"/>
</dbReference>
<reference evidence="2 3" key="1">
    <citation type="submission" date="2023-12" db="EMBL/GenBank/DDBJ databases">
        <title>Baltic Sea Cyanobacteria.</title>
        <authorList>
            <person name="Delbaje E."/>
            <person name="Fewer D.P."/>
            <person name="Shishido T.K."/>
        </authorList>
    </citation>
    <scope>NUCLEOTIDE SEQUENCE [LARGE SCALE GENOMIC DNA]</scope>
    <source>
        <strain evidence="2 3">UHCC-0300</strain>
    </source>
</reference>
<comment type="caution">
    <text evidence="2">The sequence shown here is derived from an EMBL/GenBank/DDBJ whole genome shotgun (WGS) entry which is preliminary data.</text>
</comment>
<proteinExistence type="predicted"/>
<feature type="domain" description="ATPase AAA-type core" evidence="1">
    <location>
        <begin position="24"/>
        <end position="310"/>
    </location>
</feature>
<accession>A0ABU5UEM8</accession>
<dbReference type="InterPro" id="IPR027417">
    <property type="entry name" value="P-loop_NTPase"/>
</dbReference>
<dbReference type="Pfam" id="PF13304">
    <property type="entry name" value="AAA_21"/>
    <property type="match status" value="1"/>
</dbReference>